<evidence type="ECO:0000313" key="2">
    <source>
        <dbReference type="EMBL" id="RGX21317.1"/>
    </source>
</evidence>
<evidence type="ECO:0000313" key="3">
    <source>
        <dbReference type="Proteomes" id="UP000283880"/>
    </source>
</evidence>
<comment type="caution">
    <text evidence="2">The sequence shown here is derived from an EMBL/GenBank/DDBJ whole genome shotgun (WGS) entry which is preliminary data.</text>
</comment>
<dbReference type="Gene3D" id="3.30.70.1900">
    <property type="match status" value="1"/>
</dbReference>
<dbReference type="AlphaFoldDB" id="A0A413F763"/>
<dbReference type="RefSeq" id="WP_117778255.1">
    <property type="nucleotide sequence ID" value="NZ_QSBM01000032.1"/>
</dbReference>
<dbReference type="Proteomes" id="UP000283880">
    <property type="component" value="Unassembled WGS sequence"/>
</dbReference>
<dbReference type="EMBL" id="QSBM01000032">
    <property type="protein sequence ID" value="RGX21317.1"/>
    <property type="molecule type" value="Genomic_DNA"/>
</dbReference>
<proteinExistence type="predicted"/>
<name>A0A413F763_9FIRM</name>
<gene>
    <name evidence="2" type="ORF">DWV29_26700</name>
</gene>
<dbReference type="Pfam" id="PF10040">
    <property type="entry name" value="CRISPR_Cas6"/>
    <property type="match status" value="1"/>
</dbReference>
<sequence length="309" mass="34872">MGFLFEYLKVTTLEAVFTARGAGRLPEYLGSTIRGILGHCFRDFVCDMRATKCFACEKQSGCPYVRNFANTGGQGGAINPYVLLPCTQGKTEWKPGDECRFRLTLFGAAAESPGIYIDALLAMERRGWGVAKIPFALNRVVDWETGRLIFGVGRPYLRNLTPHAMEIRPINARSVMVSFRTPVRIVAGKTLFTSLPFQELVRFLMGRFAQMTQAYTDYLMEWDQEEMLRQAAQVKTVAEHWNYLDFSRYSINSPSGKLELPARTGWALYEGDLGAFVPYLEAGRYLHVGKNTTIGFGRYELYYDGGFTV</sequence>
<dbReference type="OrthoDB" id="9787241at2"/>
<accession>A0A413F763</accession>
<organism evidence="2 3">
    <name type="scientific">Enterocloster asparagiformis</name>
    <dbReference type="NCBI Taxonomy" id="333367"/>
    <lineage>
        <taxon>Bacteria</taxon>
        <taxon>Bacillati</taxon>
        <taxon>Bacillota</taxon>
        <taxon>Clostridia</taxon>
        <taxon>Lachnospirales</taxon>
        <taxon>Lachnospiraceae</taxon>
        <taxon>Enterocloster</taxon>
    </lineage>
</organism>
<protein>
    <submittedName>
        <fullName evidence="2">CRISPR system precrRNA processing endoribonuclease RAMP protein Cas6</fullName>
    </submittedName>
</protein>
<feature type="domain" description="CRISPR-associated protein Cas6 C-terminal" evidence="1">
    <location>
        <begin position="177"/>
        <end position="299"/>
    </location>
</feature>
<evidence type="ECO:0000259" key="1">
    <source>
        <dbReference type="Pfam" id="PF10040"/>
    </source>
</evidence>
<reference evidence="2 3" key="1">
    <citation type="submission" date="2018-08" db="EMBL/GenBank/DDBJ databases">
        <title>A genome reference for cultivated species of the human gut microbiota.</title>
        <authorList>
            <person name="Zou Y."/>
            <person name="Xue W."/>
            <person name="Luo G."/>
        </authorList>
    </citation>
    <scope>NUCLEOTIDE SEQUENCE [LARGE SCALE GENOMIC DNA]</scope>
    <source>
        <strain evidence="2 3">AF04-15</strain>
    </source>
</reference>
<dbReference type="InterPro" id="IPR019267">
    <property type="entry name" value="CRISPR-assoc_Cas6_C"/>
</dbReference>